<dbReference type="InterPro" id="IPR006703">
    <property type="entry name" value="G_AIG1"/>
</dbReference>
<evidence type="ECO:0000259" key="6">
    <source>
        <dbReference type="PROSITE" id="PS51720"/>
    </source>
</evidence>
<dbReference type="SUPFAM" id="SSF52540">
    <property type="entry name" value="P-loop containing nucleoside triphosphate hydrolases"/>
    <property type="match status" value="1"/>
</dbReference>
<dbReference type="Proteomes" id="UP001558613">
    <property type="component" value="Unassembled WGS sequence"/>
</dbReference>
<dbReference type="Pfam" id="PF04548">
    <property type="entry name" value="AIG1"/>
    <property type="match status" value="1"/>
</dbReference>
<keyword evidence="4" id="KW-0472">Membrane</keyword>
<evidence type="ECO:0000256" key="2">
    <source>
        <dbReference type="ARBA" id="ARBA00022741"/>
    </source>
</evidence>
<evidence type="ECO:0000256" key="3">
    <source>
        <dbReference type="ARBA" id="ARBA00023134"/>
    </source>
</evidence>
<feature type="signal peptide" evidence="5">
    <location>
        <begin position="1"/>
        <end position="24"/>
    </location>
</feature>
<evidence type="ECO:0000256" key="1">
    <source>
        <dbReference type="ARBA" id="ARBA00008535"/>
    </source>
</evidence>
<dbReference type="PANTHER" id="PTHR10903">
    <property type="entry name" value="GTPASE, IMAP FAMILY MEMBER-RELATED"/>
    <property type="match status" value="1"/>
</dbReference>
<sequence length="183" mass="19699">MSLAAPGPHVFLLVLTLGVKFTEEEKNAVKWIRKNFGEDAAKYTIILFTHADALKGIPLEEYISKSNELKQLIQSCCGRYHSFSNESRNNREQVTELLKKIENMVHFNGRKHYTKAMYEAAQGKIKNEQKVRDTGKIALAAAAAAAAISGTGVVAMGGRGTAAATTAAIVAVGAAIMAAVSFQ</sequence>
<keyword evidence="8" id="KW-1185">Reference proteome</keyword>
<dbReference type="Gene3D" id="3.40.50.300">
    <property type="entry name" value="P-loop containing nucleotide triphosphate hydrolases"/>
    <property type="match status" value="1"/>
</dbReference>
<dbReference type="PANTHER" id="PTHR10903:SF188">
    <property type="entry name" value="GTPASE IMAP FAMILY MEMBER 2-LIKE-RELATED"/>
    <property type="match status" value="1"/>
</dbReference>
<gene>
    <name evidence="7" type="ORF">QQF64_000341</name>
</gene>
<comment type="similarity">
    <text evidence="1">Belongs to the TRAFAC class TrmE-Era-EngA-EngB-Septin-like GTPase superfamily. AIG1/Toc34/Toc159-like paraseptin GTPase family. IAN subfamily.</text>
</comment>
<dbReference type="InterPro" id="IPR027417">
    <property type="entry name" value="P-loop_NTPase"/>
</dbReference>
<evidence type="ECO:0000256" key="5">
    <source>
        <dbReference type="SAM" id="SignalP"/>
    </source>
</evidence>
<dbReference type="PROSITE" id="PS51720">
    <property type="entry name" value="G_AIG1"/>
    <property type="match status" value="1"/>
</dbReference>
<comment type="caution">
    <text evidence="7">The sequence shown here is derived from an EMBL/GenBank/DDBJ whole genome shotgun (WGS) entry which is preliminary data.</text>
</comment>
<evidence type="ECO:0000256" key="4">
    <source>
        <dbReference type="SAM" id="Phobius"/>
    </source>
</evidence>
<feature type="chain" id="PRO_5046734747" description="AIG1-type G domain-containing protein" evidence="5">
    <location>
        <begin position="25"/>
        <end position="183"/>
    </location>
</feature>
<dbReference type="InterPro" id="IPR045058">
    <property type="entry name" value="GIMA/IAN/Toc"/>
</dbReference>
<evidence type="ECO:0000313" key="8">
    <source>
        <dbReference type="Proteomes" id="UP001558613"/>
    </source>
</evidence>
<organism evidence="7 8">
    <name type="scientific">Cirrhinus molitorella</name>
    <name type="common">mud carp</name>
    <dbReference type="NCBI Taxonomy" id="172907"/>
    <lineage>
        <taxon>Eukaryota</taxon>
        <taxon>Metazoa</taxon>
        <taxon>Chordata</taxon>
        <taxon>Craniata</taxon>
        <taxon>Vertebrata</taxon>
        <taxon>Euteleostomi</taxon>
        <taxon>Actinopterygii</taxon>
        <taxon>Neopterygii</taxon>
        <taxon>Teleostei</taxon>
        <taxon>Ostariophysi</taxon>
        <taxon>Cypriniformes</taxon>
        <taxon>Cyprinidae</taxon>
        <taxon>Labeoninae</taxon>
        <taxon>Labeonini</taxon>
        <taxon>Cirrhinus</taxon>
    </lineage>
</organism>
<accession>A0ABR3NWW3</accession>
<name>A0ABR3NWW3_9TELE</name>
<evidence type="ECO:0000313" key="7">
    <source>
        <dbReference type="EMBL" id="KAL1281538.1"/>
    </source>
</evidence>
<keyword evidence="5" id="KW-0732">Signal</keyword>
<reference evidence="7 8" key="1">
    <citation type="submission" date="2023-09" db="EMBL/GenBank/DDBJ databases">
        <authorList>
            <person name="Wang M."/>
        </authorList>
    </citation>
    <scope>NUCLEOTIDE SEQUENCE [LARGE SCALE GENOMIC DNA]</scope>
    <source>
        <strain evidence="7">GT-2023</strain>
        <tissue evidence="7">Liver</tissue>
    </source>
</reference>
<dbReference type="EMBL" id="JAYMGO010000001">
    <property type="protein sequence ID" value="KAL1281538.1"/>
    <property type="molecule type" value="Genomic_DNA"/>
</dbReference>
<feature type="domain" description="AIG1-type G" evidence="6">
    <location>
        <begin position="1"/>
        <end position="122"/>
    </location>
</feature>
<feature type="transmembrane region" description="Helical" evidence="4">
    <location>
        <begin position="162"/>
        <end position="182"/>
    </location>
</feature>
<feature type="transmembrane region" description="Helical" evidence="4">
    <location>
        <begin position="137"/>
        <end position="156"/>
    </location>
</feature>
<keyword evidence="3" id="KW-0342">GTP-binding</keyword>
<keyword evidence="4" id="KW-1133">Transmembrane helix</keyword>
<protein>
    <recommendedName>
        <fullName evidence="6">AIG1-type G domain-containing protein</fullName>
    </recommendedName>
</protein>
<keyword evidence="4" id="KW-0812">Transmembrane</keyword>
<keyword evidence="2" id="KW-0547">Nucleotide-binding</keyword>
<proteinExistence type="inferred from homology"/>